<accession>A0ACC2NFE3</accession>
<reference evidence="1" key="1">
    <citation type="submission" date="2023-04" db="EMBL/GenBank/DDBJ databases">
        <title>A chromosome-level genome assembly of the parasitoid wasp Eretmocerus hayati.</title>
        <authorList>
            <person name="Zhong Y."/>
            <person name="Liu S."/>
            <person name="Liu Y."/>
        </authorList>
    </citation>
    <scope>NUCLEOTIDE SEQUENCE</scope>
    <source>
        <strain evidence="1">ZJU_SS_LIU_2023</strain>
    </source>
</reference>
<dbReference type="Proteomes" id="UP001239111">
    <property type="component" value="Chromosome 3"/>
</dbReference>
<gene>
    <name evidence="1" type="ORF">QAD02_000630</name>
</gene>
<sequence length="900" mass="100992">MDSRRRRRSGASDDMSDSFDELNTTKETQSSEPTETQHDSEYDTAGSESDSNSQDKNQRESGDGQEEEKPQKKLDDDEDRRNPQYIPKRGTFYEHDDRTAEELNDETPEEKPERDPQKEKKVWKDKEDKWNHDRYNDAEQAPKSHAELIAVYGYDIRNEEGPPRARRRRRYGRGPNKYTRNWEDEDAYGKIPGSVPPHKPNFKKGGRADEEFPSLTKDSDVDKKSDQPVITSAWYSNKNKVPPNKTQNFPALQQTESQRTRSKPVPNSQVNENQSPNDRNSSVWNKPKNSPIIHNVNETSSPSVNDSEKIVLVRNVSRDNKKPSHLQESVGVIPSKGRGRGFRASTNNNTVGTRIIESKPRTQQRPGPTNLEGRRSNVEPEQTVDDMKHANASSDSPPYHHASRQNKHFYQQPSSQQSSNAVPPRMQPTHSQAQPHAQPGQAQPSPQASQSTQQDITSNRPKRYSSLRQRPPITEGPPTPAQPNYQPAPQHTYYPPPPQAGSSRAVLESPGYPPGPYESQAPPVPAPGQPVMPLPPPPGAPQPASYAPPPFLVPPPQFIPPQQPPPNIINYVAGPNGPIFSPNYQSYNPAPVPTVPPPQEVGLYQPQGCTYYSPVQQQQQAAPLRRPKAAIPILPPPDENRIEEPKQELQVEEVSETRKELSEPQQQQEQVDDSPVQSSHVVKSQEPEKSDQNQLGQELSRVEQQIEVPDKPQESQESKDESENKPTHQKSETEPSQLNESDTTAHIPIESTTDCKDDEKEEFHDAVEEKIDPKLDDKLCDFVKEKNDIEVKDVRQAIEEPIPNKFADTDVVKENSELKLEVTDSKKIEEIIPGEILTPASEQTKDTKSSDLAVEMISADLSVKVSEMMIDVLAKTEIEKSDSEKDCKVEECAAIEGAAI</sequence>
<evidence type="ECO:0000313" key="2">
    <source>
        <dbReference type="Proteomes" id="UP001239111"/>
    </source>
</evidence>
<protein>
    <submittedName>
        <fullName evidence="1">Uncharacterized protein</fullName>
    </submittedName>
</protein>
<keyword evidence="2" id="KW-1185">Reference proteome</keyword>
<organism evidence="1 2">
    <name type="scientific">Eretmocerus hayati</name>
    <dbReference type="NCBI Taxonomy" id="131215"/>
    <lineage>
        <taxon>Eukaryota</taxon>
        <taxon>Metazoa</taxon>
        <taxon>Ecdysozoa</taxon>
        <taxon>Arthropoda</taxon>
        <taxon>Hexapoda</taxon>
        <taxon>Insecta</taxon>
        <taxon>Pterygota</taxon>
        <taxon>Neoptera</taxon>
        <taxon>Endopterygota</taxon>
        <taxon>Hymenoptera</taxon>
        <taxon>Apocrita</taxon>
        <taxon>Proctotrupomorpha</taxon>
        <taxon>Chalcidoidea</taxon>
        <taxon>Aphelinidae</taxon>
        <taxon>Aphelininae</taxon>
        <taxon>Eretmocerus</taxon>
    </lineage>
</organism>
<evidence type="ECO:0000313" key="1">
    <source>
        <dbReference type="EMBL" id="KAJ8669371.1"/>
    </source>
</evidence>
<name>A0ACC2NFE3_9HYME</name>
<dbReference type="EMBL" id="CM056743">
    <property type="protein sequence ID" value="KAJ8669371.1"/>
    <property type="molecule type" value="Genomic_DNA"/>
</dbReference>
<comment type="caution">
    <text evidence="1">The sequence shown here is derived from an EMBL/GenBank/DDBJ whole genome shotgun (WGS) entry which is preliminary data.</text>
</comment>
<proteinExistence type="predicted"/>